<keyword evidence="4" id="KW-0521">NADP</keyword>
<dbReference type="Proteomes" id="UP000197174">
    <property type="component" value="Unassembled WGS sequence"/>
</dbReference>
<keyword evidence="3 10" id="KW-0479">Metal-binding</keyword>
<dbReference type="InterPro" id="IPR002397">
    <property type="entry name" value="Cyt_P450_B"/>
</dbReference>
<comment type="similarity">
    <text evidence="1 10">Belongs to the cytochrome P450 family.</text>
</comment>
<dbReference type="CDD" id="cd11030">
    <property type="entry name" value="CYP105-like"/>
    <property type="match status" value="1"/>
</dbReference>
<dbReference type="GO" id="GO:0017000">
    <property type="term" value="P:antibiotic biosynthetic process"/>
    <property type="evidence" value="ECO:0007669"/>
    <property type="project" value="UniProtKB-KW"/>
</dbReference>
<comment type="caution">
    <text evidence="11">The sequence shown here is derived from an EMBL/GenBank/DDBJ whole genome shotgun (WGS) entry which is preliminary data.</text>
</comment>
<keyword evidence="7 10" id="KW-0503">Monooxygenase</keyword>
<proteinExistence type="inferred from homology"/>
<evidence type="ECO:0000256" key="4">
    <source>
        <dbReference type="ARBA" id="ARBA00022857"/>
    </source>
</evidence>
<sequence>MTTEVDLPAFPMTRTCPYHPPQGYAGLREQGAFAKVRLLGDREAWVVTDHAVARALLVDPRLSSDRLRPDFPVLVPRMSAAKLVPLVGMDPPVHTQRRRMLIPAFTVRRTEALRPDIERVVTDRLDAVVREGPPADLVPGFALPVPSTVICRLLGVPYADHEFFETQTQRMVLGSSSAGEAAAASVALTDYVDALIGEKQADPGEGLLDELIASHLATGEITRRELAETIMFLLVAGHETTANMITMSVIALLDNPAQLARLRADWRLLPGAVDELLRFLSVADEIQRVVAEPIEIAGRTLQPGDAVYLPASAANRDPAVFPDPDALDVTRRARQHLGFGYGIHQCLGQNLARVEVEVSLRGLFTRLPTLALAEPLSGLPVKPGGSVQGVYRLPVTW</sequence>
<evidence type="ECO:0000256" key="6">
    <source>
        <dbReference type="ARBA" id="ARBA00023004"/>
    </source>
</evidence>
<dbReference type="PRINTS" id="PR00385">
    <property type="entry name" value="P450"/>
</dbReference>
<dbReference type="RefSeq" id="WP_088646685.1">
    <property type="nucleotide sequence ID" value="NZ_MZMV01000061.1"/>
</dbReference>
<dbReference type="InterPro" id="IPR001128">
    <property type="entry name" value="Cyt_P450"/>
</dbReference>
<gene>
    <name evidence="11" type="ORF">B5D80_26600</name>
</gene>
<evidence type="ECO:0000256" key="3">
    <source>
        <dbReference type="ARBA" id="ARBA00022723"/>
    </source>
</evidence>
<name>A0A246RGM8_9ACTN</name>
<evidence type="ECO:0000256" key="8">
    <source>
        <dbReference type="ARBA" id="ARBA00023194"/>
    </source>
</evidence>
<dbReference type="EMBL" id="MZMV01000061">
    <property type="protein sequence ID" value="OWV01448.1"/>
    <property type="molecule type" value="Genomic_DNA"/>
</dbReference>
<dbReference type="PANTHER" id="PTHR46696">
    <property type="entry name" value="P450, PUTATIVE (EUROFUNG)-RELATED"/>
    <property type="match status" value="1"/>
</dbReference>
<evidence type="ECO:0000256" key="5">
    <source>
        <dbReference type="ARBA" id="ARBA00023002"/>
    </source>
</evidence>
<keyword evidence="8" id="KW-0045">Antibiotic biosynthesis</keyword>
<dbReference type="InterPro" id="IPR036396">
    <property type="entry name" value="Cyt_P450_sf"/>
</dbReference>
<dbReference type="Pfam" id="PF00067">
    <property type="entry name" value="p450"/>
    <property type="match status" value="1"/>
</dbReference>
<dbReference type="PRINTS" id="PR00359">
    <property type="entry name" value="BP450"/>
</dbReference>
<accession>A0A246RGM8</accession>
<keyword evidence="2 10" id="KW-0349">Heme</keyword>
<keyword evidence="12" id="KW-1185">Reference proteome</keyword>
<comment type="pathway">
    <text evidence="9">Antibiotic biosynthesis; mycinamicin biosynthesis.</text>
</comment>
<dbReference type="GO" id="GO:0016705">
    <property type="term" value="F:oxidoreductase activity, acting on paired donors, with incorporation or reduction of molecular oxygen"/>
    <property type="evidence" value="ECO:0007669"/>
    <property type="project" value="InterPro"/>
</dbReference>
<dbReference type="GO" id="GO:0005506">
    <property type="term" value="F:iron ion binding"/>
    <property type="evidence" value="ECO:0007669"/>
    <property type="project" value="InterPro"/>
</dbReference>
<dbReference type="InterPro" id="IPR017972">
    <property type="entry name" value="Cyt_P450_CS"/>
</dbReference>
<dbReference type="PANTHER" id="PTHR46696:SF1">
    <property type="entry name" value="CYTOCHROME P450 YJIB-RELATED"/>
    <property type="match status" value="1"/>
</dbReference>
<dbReference type="PROSITE" id="PS00086">
    <property type="entry name" value="CYTOCHROME_P450"/>
    <property type="match status" value="1"/>
</dbReference>
<dbReference type="AlphaFoldDB" id="A0A246RGM8"/>
<dbReference type="Gene3D" id="1.10.630.10">
    <property type="entry name" value="Cytochrome P450"/>
    <property type="match status" value="1"/>
</dbReference>
<evidence type="ECO:0000313" key="12">
    <source>
        <dbReference type="Proteomes" id="UP000197174"/>
    </source>
</evidence>
<evidence type="ECO:0000256" key="10">
    <source>
        <dbReference type="RuleBase" id="RU000461"/>
    </source>
</evidence>
<keyword evidence="5 10" id="KW-0560">Oxidoreductase</keyword>
<dbReference type="SUPFAM" id="SSF48264">
    <property type="entry name" value="Cytochrome P450"/>
    <property type="match status" value="1"/>
</dbReference>
<protein>
    <submittedName>
        <fullName evidence="11">Cytochrome</fullName>
    </submittedName>
</protein>
<reference evidence="11 12" key="1">
    <citation type="submission" date="2017-03" db="EMBL/GenBank/DDBJ databases">
        <title>Whole genome sequence of Micromonospora wenchangensis, isolated from mangrove soil.</title>
        <authorList>
            <person name="Yang H."/>
        </authorList>
    </citation>
    <scope>NUCLEOTIDE SEQUENCE [LARGE SCALE GENOMIC DNA]</scope>
    <source>
        <strain evidence="11 12">CCTCC AA 2012002</strain>
    </source>
</reference>
<evidence type="ECO:0000256" key="7">
    <source>
        <dbReference type="ARBA" id="ARBA00023033"/>
    </source>
</evidence>
<evidence type="ECO:0000256" key="1">
    <source>
        <dbReference type="ARBA" id="ARBA00010617"/>
    </source>
</evidence>
<organism evidence="11 12">
    <name type="scientific">Micromonospora wenchangensis</name>
    <dbReference type="NCBI Taxonomy" id="1185415"/>
    <lineage>
        <taxon>Bacteria</taxon>
        <taxon>Bacillati</taxon>
        <taxon>Actinomycetota</taxon>
        <taxon>Actinomycetes</taxon>
        <taxon>Micromonosporales</taxon>
        <taxon>Micromonosporaceae</taxon>
        <taxon>Micromonospora</taxon>
    </lineage>
</organism>
<evidence type="ECO:0000256" key="2">
    <source>
        <dbReference type="ARBA" id="ARBA00022617"/>
    </source>
</evidence>
<dbReference type="GO" id="GO:0004497">
    <property type="term" value="F:monooxygenase activity"/>
    <property type="evidence" value="ECO:0007669"/>
    <property type="project" value="UniProtKB-KW"/>
</dbReference>
<keyword evidence="6 10" id="KW-0408">Iron</keyword>
<evidence type="ECO:0000313" key="11">
    <source>
        <dbReference type="EMBL" id="OWV01448.1"/>
    </source>
</evidence>
<dbReference type="GO" id="GO:0020037">
    <property type="term" value="F:heme binding"/>
    <property type="evidence" value="ECO:0007669"/>
    <property type="project" value="InterPro"/>
</dbReference>
<evidence type="ECO:0000256" key="9">
    <source>
        <dbReference type="ARBA" id="ARBA00060683"/>
    </source>
</evidence>
<dbReference type="FunFam" id="1.10.630.10:FF:000018">
    <property type="entry name" value="Cytochrome P450 monooxygenase"/>
    <property type="match status" value="1"/>
</dbReference>
<dbReference type="OrthoDB" id="4156795at2"/>